<keyword evidence="3" id="KW-1185">Reference proteome</keyword>
<dbReference type="Pfam" id="PF02557">
    <property type="entry name" value="VanY"/>
    <property type="match status" value="1"/>
</dbReference>
<proteinExistence type="predicted"/>
<dbReference type="PANTHER" id="PTHR34385:SF1">
    <property type="entry name" value="PEPTIDOGLYCAN L-ALANYL-D-GLUTAMATE ENDOPEPTIDASE CWLK"/>
    <property type="match status" value="1"/>
</dbReference>
<gene>
    <name evidence="2" type="ORF">SAMN05421837_1197</name>
</gene>
<dbReference type="RefSeq" id="WP_086675845.1">
    <property type="nucleotide sequence ID" value="NZ_FNUJ01000019.1"/>
</dbReference>
<organism evidence="2 3">
    <name type="scientific">Amycolatopsis pretoriensis</name>
    <dbReference type="NCBI Taxonomy" id="218821"/>
    <lineage>
        <taxon>Bacteria</taxon>
        <taxon>Bacillati</taxon>
        <taxon>Actinomycetota</taxon>
        <taxon>Actinomycetes</taxon>
        <taxon>Pseudonocardiales</taxon>
        <taxon>Pseudonocardiaceae</taxon>
        <taxon>Amycolatopsis</taxon>
    </lineage>
</organism>
<dbReference type="STRING" id="218821.SAMN05421837_1197"/>
<accession>A0A1H5RII4</accession>
<dbReference type="Gene3D" id="3.30.1380.10">
    <property type="match status" value="1"/>
</dbReference>
<feature type="domain" description="D-alanyl-D-alanine carboxypeptidase-like core" evidence="1">
    <location>
        <begin position="33"/>
        <end position="115"/>
    </location>
</feature>
<keyword evidence="2" id="KW-0645">Protease</keyword>
<dbReference type="PANTHER" id="PTHR34385">
    <property type="entry name" value="D-ALANYL-D-ALANINE CARBOXYPEPTIDASE"/>
    <property type="match status" value="1"/>
</dbReference>
<keyword evidence="2" id="KW-0121">Carboxypeptidase</keyword>
<dbReference type="InterPro" id="IPR052179">
    <property type="entry name" value="DD-CPase-like"/>
</dbReference>
<reference evidence="3" key="1">
    <citation type="submission" date="2016-10" db="EMBL/GenBank/DDBJ databases">
        <authorList>
            <person name="Varghese N."/>
            <person name="Submissions S."/>
        </authorList>
    </citation>
    <scope>NUCLEOTIDE SEQUENCE [LARGE SCALE GENOMIC DNA]</scope>
    <source>
        <strain evidence="3">DSM 44654</strain>
    </source>
</reference>
<name>A0A1H5RII4_9PSEU</name>
<dbReference type="AlphaFoldDB" id="A0A1H5RII4"/>
<sequence length="149" mass="15981">MDFTAHGAVPRPVPVFDDTAPAVVNLDPALLGALRRAAADATCGFVVNGGWRSPQYQAHLFREAVAKYGSPAAAARWVATPGTSAHVAGAAVDVGPADARAWLAEHGAGYGLCQIYRNEPWHYELRPEAVERGCPPLYPDPSHDPRMRR</sequence>
<evidence type="ECO:0000259" key="1">
    <source>
        <dbReference type="Pfam" id="PF02557"/>
    </source>
</evidence>
<dbReference type="GO" id="GO:0006508">
    <property type="term" value="P:proteolysis"/>
    <property type="evidence" value="ECO:0007669"/>
    <property type="project" value="InterPro"/>
</dbReference>
<evidence type="ECO:0000313" key="3">
    <source>
        <dbReference type="Proteomes" id="UP000198878"/>
    </source>
</evidence>
<dbReference type="OrthoDB" id="3293184at2"/>
<dbReference type="CDD" id="cd14846">
    <property type="entry name" value="Peptidase_M15_like"/>
    <property type="match status" value="1"/>
</dbReference>
<dbReference type="GO" id="GO:0004180">
    <property type="term" value="F:carboxypeptidase activity"/>
    <property type="evidence" value="ECO:0007669"/>
    <property type="project" value="UniProtKB-KW"/>
</dbReference>
<dbReference type="EMBL" id="FNUJ01000019">
    <property type="protein sequence ID" value="SEF38173.1"/>
    <property type="molecule type" value="Genomic_DNA"/>
</dbReference>
<dbReference type="SMR" id="A0A1H5RII4"/>
<keyword evidence="2" id="KW-0378">Hydrolase</keyword>
<protein>
    <submittedName>
        <fullName evidence="2">D-alanyl-D-alanine carboxypeptidase</fullName>
    </submittedName>
</protein>
<dbReference type="Proteomes" id="UP000198878">
    <property type="component" value="Unassembled WGS sequence"/>
</dbReference>
<dbReference type="InterPro" id="IPR009045">
    <property type="entry name" value="Zn_M74/Hedgehog-like"/>
</dbReference>
<evidence type="ECO:0000313" key="2">
    <source>
        <dbReference type="EMBL" id="SEF38173.1"/>
    </source>
</evidence>
<dbReference type="InterPro" id="IPR003709">
    <property type="entry name" value="VanY-like_core_dom"/>
</dbReference>
<dbReference type="SUPFAM" id="SSF55166">
    <property type="entry name" value="Hedgehog/DD-peptidase"/>
    <property type="match status" value="1"/>
</dbReference>